<protein>
    <submittedName>
        <fullName evidence="1">Uncharacterized protein</fullName>
    </submittedName>
</protein>
<sequence length="68" mass="7575">MGVLMGVYLGRYEEAAWVGTGESQNHSPLVVAFLVRSGIRSMQLVEFSVSSFHGPVLGERQFSPFHYK</sequence>
<dbReference type="Proteomes" id="UP000886998">
    <property type="component" value="Unassembled WGS sequence"/>
</dbReference>
<dbReference type="AlphaFoldDB" id="A0A8X6YRW4"/>
<gene>
    <name evidence="1" type="ORF">TNIN_265581</name>
</gene>
<name>A0A8X6YRW4_9ARAC</name>
<evidence type="ECO:0000313" key="1">
    <source>
        <dbReference type="EMBL" id="GFY75916.1"/>
    </source>
</evidence>
<dbReference type="EMBL" id="BMAV01021685">
    <property type="protein sequence ID" value="GFY75916.1"/>
    <property type="molecule type" value="Genomic_DNA"/>
</dbReference>
<reference evidence="1" key="1">
    <citation type="submission" date="2020-08" db="EMBL/GenBank/DDBJ databases">
        <title>Multicomponent nature underlies the extraordinary mechanical properties of spider dragline silk.</title>
        <authorList>
            <person name="Kono N."/>
            <person name="Nakamura H."/>
            <person name="Mori M."/>
            <person name="Yoshida Y."/>
            <person name="Ohtoshi R."/>
            <person name="Malay A.D."/>
            <person name="Moran D.A.P."/>
            <person name="Tomita M."/>
            <person name="Numata K."/>
            <person name="Arakawa K."/>
        </authorList>
    </citation>
    <scope>NUCLEOTIDE SEQUENCE</scope>
</reference>
<keyword evidence="2" id="KW-1185">Reference proteome</keyword>
<comment type="caution">
    <text evidence="1">The sequence shown here is derived from an EMBL/GenBank/DDBJ whole genome shotgun (WGS) entry which is preliminary data.</text>
</comment>
<proteinExistence type="predicted"/>
<evidence type="ECO:0000313" key="2">
    <source>
        <dbReference type="Proteomes" id="UP000886998"/>
    </source>
</evidence>
<organism evidence="1 2">
    <name type="scientific">Trichonephila inaurata madagascariensis</name>
    <dbReference type="NCBI Taxonomy" id="2747483"/>
    <lineage>
        <taxon>Eukaryota</taxon>
        <taxon>Metazoa</taxon>
        <taxon>Ecdysozoa</taxon>
        <taxon>Arthropoda</taxon>
        <taxon>Chelicerata</taxon>
        <taxon>Arachnida</taxon>
        <taxon>Araneae</taxon>
        <taxon>Araneomorphae</taxon>
        <taxon>Entelegynae</taxon>
        <taxon>Araneoidea</taxon>
        <taxon>Nephilidae</taxon>
        <taxon>Trichonephila</taxon>
        <taxon>Trichonephila inaurata</taxon>
    </lineage>
</organism>
<accession>A0A8X6YRW4</accession>